<keyword evidence="2" id="KW-1185">Reference proteome</keyword>
<comment type="caution">
    <text evidence="1">The sequence shown here is derived from an EMBL/GenBank/DDBJ whole genome shotgun (WGS) entry which is preliminary data.</text>
</comment>
<proteinExistence type="predicted"/>
<dbReference type="EMBL" id="JAOYFB010000003">
    <property type="protein sequence ID" value="KAK4011577.1"/>
    <property type="molecule type" value="Genomic_DNA"/>
</dbReference>
<dbReference type="Proteomes" id="UP001234178">
    <property type="component" value="Unassembled WGS sequence"/>
</dbReference>
<sequence>MSDHRNKFNDETFWLELLETTQETKFALLPITNSRSSPQVEIRYCRLETKHYSTQSLSSSSVLQRFICSIQQEFNFRGTTALLHAINEVEPLLDSKAILHNTIFPSVLCISFRMLAE</sequence>
<accession>A0ABQ9ZF64</accession>
<reference evidence="1 2" key="1">
    <citation type="journal article" date="2023" name="Nucleic Acids Res.">
        <title>The hologenome of Daphnia magna reveals possible DNA methylation and microbiome-mediated evolution of the host genome.</title>
        <authorList>
            <person name="Chaturvedi A."/>
            <person name="Li X."/>
            <person name="Dhandapani V."/>
            <person name="Marshall H."/>
            <person name="Kissane S."/>
            <person name="Cuenca-Cambronero M."/>
            <person name="Asole G."/>
            <person name="Calvet F."/>
            <person name="Ruiz-Romero M."/>
            <person name="Marangio P."/>
            <person name="Guigo R."/>
            <person name="Rago D."/>
            <person name="Mirbahai L."/>
            <person name="Eastwood N."/>
            <person name="Colbourne J.K."/>
            <person name="Zhou J."/>
            <person name="Mallon E."/>
            <person name="Orsini L."/>
        </authorList>
    </citation>
    <scope>NUCLEOTIDE SEQUENCE [LARGE SCALE GENOMIC DNA]</scope>
    <source>
        <strain evidence="1">LRV0_1</strain>
    </source>
</reference>
<evidence type="ECO:0000313" key="1">
    <source>
        <dbReference type="EMBL" id="KAK4011577.1"/>
    </source>
</evidence>
<gene>
    <name evidence="1" type="ORF">OUZ56_020695</name>
</gene>
<organism evidence="1 2">
    <name type="scientific">Daphnia magna</name>
    <dbReference type="NCBI Taxonomy" id="35525"/>
    <lineage>
        <taxon>Eukaryota</taxon>
        <taxon>Metazoa</taxon>
        <taxon>Ecdysozoa</taxon>
        <taxon>Arthropoda</taxon>
        <taxon>Crustacea</taxon>
        <taxon>Branchiopoda</taxon>
        <taxon>Diplostraca</taxon>
        <taxon>Cladocera</taxon>
        <taxon>Anomopoda</taxon>
        <taxon>Daphniidae</taxon>
        <taxon>Daphnia</taxon>
    </lineage>
</organism>
<protein>
    <submittedName>
        <fullName evidence="1">Uncharacterized protein</fullName>
    </submittedName>
</protein>
<evidence type="ECO:0000313" key="2">
    <source>
        <dbReference type="Proteomes" id="UP001234178"/>
    </source>
</evidence>
<name>A0ABQ9ZF64_9CRUS</name>